<organism evidence="13 14">
    <name type="scientific">Dreissena polymorpha</name>
    <name type="common">Zebra mussel</name>
    <name type="synonym">Mytilus polymorpha</name>
    <dbReference type="NCBI Taxonomy" id="45954"/>
    <lineage>
        <taxon>Eukaryota</taxon>
        <taxon>Metazoa</taxon>
        <taxon>Spiralia</taxon>
        <taxon>Lophotrochozoa</taxon>
        <taxon>Mollusca</taxon>
        <taxon>Bivalvia</taxon>
        <taxon>Autobranchia</taxon>
        <taxon>Heteroconchia</taxon>
        <taxon>Euheterodonta</taxon>
        <taxon>Imparidentia</taxon>
        <taxon>Neoheterodontei</taxon>
        <taxon>Myida</taxon>
        <taxon>Dreissenoidea</taxon>
        <taxon>Dreissenidae</taxon>
        <taxon>Dreissena</taxon>
    </lineage>
</organism>
<dbReference type="InterPro" id="IPR005599">
    <property type="entry name" value="GPI_mannosylTrfase"/>
</dbReference>
<evidence type="ECO:0000256" key="6">
    <source>
        <dbReference type="ARBA" id="ARBA00022692"/>
    </source>
</evidence>
<gene>
    <name evidence="13" type="ORF">DPMN_005261</name>
</gene>
<protein>
    <recommendedName>
        <fullName evidence="12">Mannosyltransferase</fullName>
        <ecNumber evidence="12">2.4.1.-</ecNumber>
    </recommendedName>
</protein>
<dbReference type="EC" id="2.4.1.-" evidence="12"/>
<feature type="transmembrane region" description="Helical" evidence="12">
    <location>
        <begin position="300"/>
        <end position="317"/>
    </location>
</feature>
<evidence type="ECO:0000256" key="8">
    <source>
        <dbReference type="ARBA" id="ARBA00022989"/>
    </source>
</evidence>
<evidence type="ECO:0000256" key="10">
    <source>
        <dbReference type="ARBA" id="ARBA00044721"/>
    </source>
</evidence>
<keyword evidence="9 12" id="KW-0472">Membrane</keyword>
<dbReference type="Pfam" id="PF03901">
    <property type="entry name" value="Glyco_transf_22"/>
    <property type="match status" value="1"/>
</dbReference>
<feature type="transmembrane region" description="Helical" evidence="12">
    <location>
        <begin position="324"/>
        <end position="345"/>
    </location>
</feature>
<dbReference type="Proteomes" id="UP000828390">
    <property type="component" value="Unassembled WGS sequence"/>
</dbReference>
<evidence type="ECO:0000256" key="12">
    <source>
        <dbReference type="RuleBase" id="RU363075"/>
    </source>
</evidence>
<dbReference type="GO" id="GO:0006487">
    <property type="term" value="P:protein N-linked glycosylation"/>
    <property type="evidence" value="ECO:0007669"/>
    <property type="project" value="TreeGrafter"/>
</dbReference>
<keyword evidence="14" id="KW-1185">Reference proteome</keyword>
<keyword evidence="8 12" id="KW-1133">Transmembrane helix</keyword>
<keyword evidence="5" id="KW-0808">Transferase</keyword>
<dbReference type="EMBL" id="JAIWYP010000001">
    <property type="protein sequence ID" value="KAH3881336.1"/>
    <property type="molecule type" value="Genomic_DNA"/>
</dbReference>
<proteinExistence type="inferred from homology"/>
<comment type="subcellular location">
    <subcellularLocation>
        <location evidence="1 12">Endoplasmic reticulum membrane</location>
        <topology evidence="1 12">Multi-pass membrane protein</topology>
    </subcellularLocation>
</comment>
<feature type="transmembrane region" description="Helical" evidence="12">
    <location>
        <begin position="108"/>
        <end position="129"/>
    </location>
</feature>
<evidence type="ECO:0000256" key="11">
    <source>
        <dbReference type="ARBA" id="ARBA00048899"/>
    </source>
</evidence>
<comment type="similarity">
    <text evidence="3 12">Belongs to the glycosyltransferase 22 family.</text>
</comment>
<dbReference type="GO" id="GO:0052917">
    <property type="term" value="F:dol-P-Man:Man(7)GlcNAc(2)-PP-Dol alpha-1,6-mannosyltransferase activity"/>
    <property type="evidence" value="ECO:0007669"/>
    <property type="project" value="UniProtKB-EC"/>
</dbReference>
<dbReference type="PANTHER" id="PTHR22760">
    <property type="entry name" value="GLYCOSYLTRANSFERASE"/>
    <property type="match status" value="1"/>
</dbReference>
<evidence type="ECO:0000256" key="9">
    <source>
        <dbReference type="ARBA" id="ARBA00023136"/>
    </source>
</evidence>
<keyword evidence="7 12" id="KW-0256">Endoplasmic reticulum</keyword>
<dbReference type="AlphaFoldDB" id="A0A9D4MT61"/>
<feature type="transmembrane region" description="Helical" evidence="12">
    <location>
        <begin position="182"/>
        <end position="211"/>
    </location>
</feature>
<dbReference type="GO" id="GO:0005789">
    <property type="term" value="C:endoplasmic reticulum membrane"/>
    <property type="evidence" value="ECO:0007669"/>
    <property type="project" value="UniProtKB-SubCell"/>
</dbReference>
<dbReference type="PANTHER" id="PTHR22760:SF1">
    <property type="entry name" value="DOL-P-MAN:MAN(7)GLCNAC(2)-PP-DOL ALPHA-1,6-MANNOSYLTRANSFERASE"/>
    <property type="match status" value="1"/>
</dbReference>
<evidence type="ECO:0000256" key="2">
    <source>
        <dbReference type="ARBA" id="ARBA00004922"/>
    </source>
</evidence>
<feature type="transmembrane region" description="Helical" evidence="12">
    <location>
        <begin position="217"/>
        <end position="238"/>
    </location>
</feature>
<feature type="transmembrane region" description="Helical" evidence="12">
    <location>
        <begin position="149"/>
        <end position="170"/>
    </location>
</feature>
<keyword evidence="6 12" id="KW-0812">Transmembrane</keyword>
<reference evidence="13" key="2">
    <citation type="submission" date="2020-11" db="EMBL/GenBank/DDBJ databases">
        <authorList>
            <person name="McCartney M.A."/>
            <person name="Auch B."/>
            <person name="Kono T."/>
            <person name="Mallez S."/>
            <person name="Becker A."/>
            <person name="Gohl D.M."/>
            <person name="Silverstein K.A.T."/>
            <person name="Koren S."/>
            <person name="Bechman K.B."/>
            <person name="Herman A."/>
            <person name="Abrahante J.E."/>
            <person name="Garbe J."/>
        </authorList>
    </citation>
    <scope>NUCLEOTIDE SEQUENCE</scope>
    <source>
        <strain evidence="13">Duluth1</strain>
        <tissue evidence="13">Whole animal</tissue>
    </source>
</reference>
<comment type="caution">
    <text evidence="13">The sequence shown here is derived from an EMBL/GenBank/DDBJ whole genome shotgun (WGS) entry which is preliminary data.</text>
</comment>
<evidence type="ECO:0000256" key="7">
    <source>
        <dbReference type="ARBA" id="ARBA00022824"/>
    </source>
</evidence>
<keyword evidence="4 12" id="KW-0328">Glycosyltransferase</keyword>
<accession>A0A9D4MT61</accession>
<feature type="transmembrane region" description="Helical" evidence="12">
    <location>
        <begin position="351"/>
        <end position="376"/>
    </location>
</feature>
<comment type="function">
    <text evidence="10">Mannosyltransferase that operates in the biosynthetic pathway of dolichol-linked oligosaccharides, the glycan precursors employed in protein asparagine (N)-glycosylation. The assembly of dolichol-linked oligosaccharides begins on the cytosolic side of the endoplasmic reticulum membrane and finishes in its lumen. The sequential addition of sugars to dolichol pyrophosphate produces dolichol-linked oligosaccharides containing fourteen sugars, including two GlcNAcs, nine mannoses and three glucoses. Once assembled, the oligosaccharide is transferred from the lipid to nascent proteins by oligosaccharyltransferases. In the lumen of the endoplasmic reticulum, adds the eighth mannose residue in an alpha-1,6 linkage onto Man(7)GlcNAc(2)-PP-dolichol to produce Man(8)GlcNAc(2)-PP-dolichol.</text>
</comment>
<evidence type="ECO:0000256" key="3">
    <source>
        <dbReference type="ARBA" id="ARBA00007063"/>
    </source>
</evidence>
<feature type="transmembrane region" description="Helical" evidence="12">
    <location>
        <begin position="7"/>
        <end position="38"/>
    </location>
</feature>
<evidence type="ECO:0000256" key="5">
    <source>
        <dbReference type="ARBA" id="ARBA00022679"/>
    </source>
</evidence>
<feature type="transmembrane region" description="Helical" evidence="12">
    <location>
        <begin position="79"/>
        <end position="101"/>
    </location>
</feature>
<reference evidence="13" key="1">
    <citation type="journal article" date="2019" name="bioRxiv">
        <title>The Genome of the Zebra Mussel, Dreissena polymorpha: A Resource for Invasive Species Research.</title>
        <authorList>
            <person name="McCartney M.A."/>
            <person name="Auch B."/>
            <person name="Kono T."/>
            <person name="Mallez S."/>
            <person name="Zhang Y."/>
            <person name="Obille A."/>
            <person name="Becker A."/>
            <person name="Abrahante J.E."/>
            <person name="Garbe J."/>
            <person name="Badalamenti J.P."/>
            <person name="Herman A."/>
            <person name="Mangelson H."/>
            <person name="Liachko I."/>
            <person name="Sullivan S."/>
            <person name="Sone E.D."/>
            <person name="Koren S."/>
            <person name="Silverstein K.A.T."/>
            <person name="Beckman K.B."/>
            <person name="Gohl D.M."/>
        </authorList>
    </citation>
    <scope>NUCLEOTIDE SEQUENCE</scope>
    <source>
        <strain evidence="13">Duluth1</strain>
        <tissue evidence="13">Whole animal</tissue>
    </source>
</reference>
<comment type="catalytic activity">
    <reaction evidence="11">
        <text>an alpha-D-Man-(1-&gt;2)-alpha-D-Man-(1-&gt;2)-alpha-D-Man-(1-&gt;3)-[alpha-D-Man-(1-&gt;2)-alpha-D-Man-(1-&gt;3)-alpha-D-Man-(1-&gt;6)]-beta-D-Man-(1-&gt;4)-beta-D-GlcNAc-(1-&gt;4)-alpha-D-GlcNAc-diphospho-di-trans,poly-cis-dolichol + a di-trans,poly-cis-dolichyl beta-D-mannosyl phosphate = an alpha-D-Man-(1-&gt;2)-alpha-D-Man-(1-&gt;2)-alpha-D-Man-(1-&gt;3)-[alpha-D-Man-(1-&gt;2)-alpha-D-Man-(1-&gt;3)-[alpha-D-Man-(1-&gt;6)]-alpha-D-Man-(1-&gt;6)]-beta-D-Man-(1-&gt;4)-beta-D-GlcNAc-(1-&gt;4)-alpha-D-GlcNAc-diphospho-di-trans,poly-cis-dolichol + a di-trans,poly-cis-dolichyl phosphate + H(+)</text>
        <dbReference type="Rhea" id="RHEA:29535"/>
        <dbReference type="Rhea" id="RHEA-COMP:19498"/>
        <dbReference type="Rhea" id="RHEA-COMP:19501"/>
        <dbReference type="Rhea" id="RHEA-COMP:19518"/>
        <dbReference type="Rhea" id="RHEA-COMP:19519"/>
        <dbReference type="ChEBI" id="CHEBI:15378"/>
        <dbReference type="ChEBI" id="CHEBI:57683"/>
        <dbReference type="ChEBI" id="CHEBI:58211"/>
        <dbReference type="ChEBI" id="CHEBI:132517"/>
        <dbReference type="ChEBI" id="CHEBI:132519"/>
        <dbReference type="EC" id="2.4.1.260"/>
    </reaction>
    <physiologicalReaction direction="left-to-right" evidence="11">
        <dbReference type="Rhea" id="RHEA:29536"/>
    </physiologicalReaction>
</comment>
<name>A0A9D4MT61_DREPO</name>
<evidence type="ECO:0000313" key="14">
    <source>
        <dbReference type="Proteomes" id="UP000828390"/>
    </source>
</evidence>
<evidence type="ECO:0000256" key="1">
    <source>
        <dbReference type="ARBA" id="ARBA00004477"/>
    </source>
</evidence>
<feature type="transmembrane region" description="Helical" evidence="12">
    <location>
        <begin position="271"/>
        <end position="294"/>
    </location>
</feature>
<evidence type="ECO:0000313" key="13">
    <source>
        <dbReference type="EMBL" id="KAH3881336.1"/>
    </source>
</evidence>
<sequence>MFGSAAVLVNIILSPVTTMFTSGLELLLVTVMIVHVIMCPYTKVEESFNMQAMHDVLYHTTNISQYDHLQFPGVVPRTFLGPLFVAVSSSPLVMVTQLLGMSKFTSQYIVRFALGNLVMLGLFMFAQAVRDIFGRPTAKLFLVITASQFHFMFYMTRSLPNTFALVLVLFALRAWLRQRHMLFIWLSGAAILIFRSELAIFLGILLLMHLINGRVSIVTVVKTIIPAGILLLGLPVVVDSYFWQRLLWPEGEVLFYNTVLNKSSNWGTSPFLWYFYSAIPRAMSCSIFLVPVGLIVSPRLTQLVVPALAFVFLYSFLPHKELRFIIYVIPVLNVAAAEACHRLWISKSKSYLQALLALLAVLHIAGNITTTSVFMYTSHSNYPGGVALARLHELEPSASDVHVHIDVAAAQSGITRFGQLHDHWIYNKTEDLTPGGSEMQSFTHLIIGEPDHLEFYQKTHTILDEILGFERLQMKTDAVPFFFFQHKAKMWILKRN</sequence>
<evidence type="ECO:0000256" key="4">
    <source>
        <dbReference type="ARBA" id="ARBA00022676"/>
    </source>
</evidence>
<comment type="pathway">
    <text evidence="2">Protein modification; protein glycosylation.</text>
</comment>